<dbReference type="OMA" id="CRCCIAG"/>
<organism evidence="1 2">
    <name type="scientific">Polarella glacialis</name>
    <name type="common">Dinoflagellate</name>
    <dbReference type="NCBI Taxonomy" id="89957"/>
    <lineage>
        <taxon>Eukaryota</taxon>
        <taxon>Sar</taxon>
        <taxon>Alveolata</taxon>
        <taxon>Dinophyceae</taxon>
        <taxon>Suessiales</taxon>
        <taxon>Suessiaceae</taxon>
        <taxon>Polarella</taxon>
    </lineage>
</organism>
<name>A0A813FRQ8_POLGL</name>
<accession>A0A813FRQ8</accession>
<reference evidence="1" key="1">
    <citation type="submission" date="2021-02" db="EMBL/GenBank/DDBJ databases">
        <authorList>
            <person name="Dougan E. K."/>
            <person name="Rhodes N."/>
            <person name="Thang M."/>
            <person name="Chan C."/>
        </authorList>
    </citation>
    <scope>NUCLEOTIDE SEQUENCE</scope>
</reference>
<comment type="caution">
    <text evidence="1">The sequence shown here is derived from an EMBL/GenBank/DDBJ whole genome shotgun (WGS) entry which is preliminary data.</text>
</comment>
<dbReference type="Proteomes" id="UP000654075">
    <property type="component" value="Unassembled WGS sequence"/>
</dbReference>
<evidence type="ECO:0000313" key="1">
    <source>
        <dbReference type="EMBL" id="CAE8613336.1"/>
    </source>
</evidence>
<protein>
    <submittedName>
        <fullName evidence="1">Uncharacterized protein</fullName>
    </submittedName>
</protein>
<dbReference type="PANTHER" id="PTHR48462">
    <property type="entry name" value="PROTEIN, PUTATIVE-RELATED"/>
    <property type="match status" value="1"/>
</dbReference>
<dbReference type="AlphaFoldDB" id="A0A813FRQ8"/>
<dbReference type="EMBL" id="CAJNNV010025241">
    <property type="protein sequence ID" value="CAE8613336.1"/>
    <property type="molecule type" value="Genomic_DNA"/>
</dbReference>
<dbReference type="PANTHER" id="PTHR48462:SF1">
    <property type="entry name" value="PROTEIN, PUTATIVE-RELATED"/>
    <property type="match status" value="1"/>
</dbReference>
<proteinExistence type="predicted"/>
<evidence type="ECO:0000313" key="2">
    <source>
        <dbReference type="Proteomes" id="UP000654075"/>
    </source>
</evidence>
<dbReference type="OrthoDB" id="7433202at2759"/>
<sequence>MLQSYATSLWSSTLRGQDPCARKKFERASGLAVPAAEFVAEMKYRLCMDQSAGDWCPLCDSVLDSRGNHCRCCIAGGDKTVRHNKVRNAMFAFCVQEAGIQAELERPGLLLPMRPHEPGNARRPADVYLPQWYGGLPAALDFAVTSPNQVAYVGTAANVALHASISYSETKRAHLNTAAACAAQGVTFLPMVCETSGAWAPEASAVLKQVARQAAARAGRPASELYRSLLQRRSVAVRTANARAHLKRVG</sequence>
<keyword evidence="2" id="KW-1185">Reference proteome</keyword>
<gene>
    <name evidence="1" type="ORF">PGLA1383_LOCUS31111</name>
</gene>